<feature type="region of interest" description="Disordered" evidence="1">
    <location>
        <begin position="397"/>
        <end position="501"/>
    </location>
</feature>
<dbReference type="PROSITE" id="PS51293">
    <property type="entry name" value="SANT"/>
    <property type="match status" value="1"/>
</dbReference>
<keyword evidence="6" id="KW-1185">Reference proteome</keyword>
<dbReference type="EMBL" id="CAACVR010000076">
    <property type="protein sequence ID" value="VEU24381.1"/>
    <property type="molecule type" value="Genomic_DNA"/>
</dbReference>
<proteinExistence type="predicted"/>
<feature type="compositionally biased region" description="Polar residues" evidence="1">
    <location>
        <begin position="398"/>
        <end position="427"/>
    </location>
</feature>
<evidence type="ECO:0000256" key="1">
    <source>
        <dbReference type="SAM" id="MobiDB-lite"/>
    </source>
</evidence>
<evidence type="ECO:0000259" key="3">
    <source>
        <dbReference type="PROSITE" id="PS51293"/>
    </source>
</evidence>
<organism evidence="5 6">
    <name type="scientific">Brettanomyces naardenensis</name>
    <name type="common">Yeast</name>
    <dbReference type="NCBI Taxonomy" id="13370"/>
    <lineage>
        <taxon>Eukaryota</taxon>
        <taxon>Fungi</taxon>
        <taxon>Dikarya</taxon>
        <taxon>Ascomycota</taxon>
        <taxon>Saccharomycotina</taxon>
        <taxon>Pichiomycetes</taxon>
        <taxon>Pichiales</taxon>
        <taxon>Pichiaceae</taxon>
        <taxon>Brettanomyces</taxon>
    </lineage>
</organism>
<feature type="domain" description="HTH myb-type" evidence="4">
    <location>
        <begin position="89"/>
        <end position="143"/>
    </location>
</feature>
<feature type="compositionally biased region" description="Polar residues" evidence="1">
    <location>
        <begin position="435"/>
        <end position="463"/>
    </location>
</feature>
<feature type="domain" description="HTH myb-type" evidence="4">
    <location>
        <begin position="149"/>
        <end position="196"/>
    </location>
</feature>
<dbReference type="CDD" id="cd00167">
    <property type="entry name" value="SANT"/>
    <property type="match status" value="3"/>
</dbReference>
<evidence type="ECO:0000313" key="6">
    <source>
        <dbReference type="Proteomes" id="UP000290900"/>
    </source>
</evidence>
<dbReference type="Pfam" id="PF00249">
    <property type="entry name" value="Myb_DNA-binding"/>
    <property type="match status" value="2"/>
</dbReference>
<feature type="region of interest" description="Disordered" evidence="1">
    <location>
        <begin position="270"/>
        <end position="293"/>
    </location>
</feature>
<accession>A0A448YTZ2</accession>
<dbReference type="PROSITE" id="PS51294">
    <property type="entry name" value="HTH_MYB"/>
    <property type="match status" value="2"/>
</dbReference>
<feature type="compositionally biased region" description="Basic and acidic residues" evidence="1">
    <location>
        <begin position="223"/>
        <end position="243"/>
    </location>
</feature>
<feature type="compositionally biased region" description="Low complexity" evidence="1">
    <location>
        <begin position="555"/>
        <end position="577"/>
    </location>
</feature>
<dbReference type="Gene3D" id="1.10.10.60">
    <property type="entry name" value="Homeodomain-like"/>
    <property type="match status" value="3"/>
</dbReference>
<dbReference type="InParanoid" id="A0A448YTZ2"/>
<dbReference type="FunCoup" id="A0A448YTZ2">
    <property type="interactions" value="1796"/>
</dbReference>
<sequence length="636" mass="70505">MSSGAIDHLALSESLGYHIFRKKKRRSWSPDEDKQLKESVFEYFMEKHHLDKYTDEDIQVDEIDWMFISSKLPSRKSKECRKRWTSSLNPCLRKGKWTSEEDALLIKAYKKYGSSWQKVSAEIKGRNEDQCSKRYTEVLNTNTNDRLKPWTMEEDLLLINGVKKFGTKWRTISKTIPGRPSLTCRNRWRRIMTDVAKNCASDQIMKAVGVLDRNGNALYTFDENSKADRTKPKQNEGTEERPQDASSMPSIATVHPTPTAIRPRVAASPSVSPSYLSANSPAGSSISSGSGSVSVTTPTMNILGHKITAPTRSYTEWRFALLDPHTNEEIPQFAGPVATPELAHQLIELAKYNGVSLTIHQHIHHHYSPSSPVLDPQASVSRFSHFNYLPPLTEVPKLTSSSPDNAANSSGNSPHSHRATPSATPGESSLIRLLNTESKPPNEGQVSGNSPSSRLAPQRQQLTDPMHGSKLSNEDVEGKMANRANVRSNRAEFGEGADGEDMEEEVDFWETLRSITQPKTGRPVSQHHPLHYFEASEDGSYAPNENANANVNTNAVNSQTSSNSSTARNRGRGNAVAGVGGKFSEVYGNEPEEEEMENDANQYGMYYNVFANKGGVGPSKTNESGNLGYLMPFNPS</sequence>
<feature type="domain" description="Myb-like" evidence="2">
    <location>
        <begin position="142"/>
        <end position="192"/>
    </location>
</feature>
<dbReference type="SMART" id="SM00717">
    <property type="entry name" value="SANT"/>
    <property type="match status" value="3"/>
</dbReference>
<dbReference type="PROSITE" id="PS50090">
    <property type="entry name" value="MYB_LIKE"/>
    <property type="match status" value="3"/>
</dbReference>
<dbReference type="InterPro" id="IPR009057">
    <property type="entry name" value="Homeodomain-like_sf"/>
</dbReference>
<evidence type="ECO:0000259" key="2">
    <source>
        <dbReference type="PROSITE" id="PS50090"/>
    </source>
</evidence>
<dbReference type="PANTHER" id="PTHR45614">
    <property type="entry name" value="MYB PROTEIN-RELATED"/>
    <property type="match status" value="1"/>
</dbReference>
<name>A0A448YTZ2_BRENA</name>
<dbReference type="Proteomes" id="UP000290900">
    <property type="component" value="Unassembled WGS sequence"/>
</dbReference>
<dbReference type="PANTHER" id="PTHR45614:SF51">
    <property type="entry name" value="MYB-LIKE DNA-BINDING PROTEIN BAS1"/>
    <property type="match status" value="1"/>
</dbReference>
<dbReference type="STRING" id="13370.A0A448YTZ2"/>
<feature type="region of interest" description="Disordered" evidence="1">
    <location>
        <begin position="555"/>
        <end position="583"/>
    </location>
</feature>
<dbReference type="InterPro" id="IPR017930">
    <property type="entry name" value="Myb_dom"/>
</dbReference>
<feature type="domain" description="Myb-like" evidence="2">
    <location>
        <begin position="89"/>
        <end position="139"/>
    </location>
</feature>
<dbReference type="GO" id="GO:0005634">
    <property type="term" value="C:nucleus"/>
    <property type="evidence" value="ECO:0007669"/>
    <property type="project" value="TreeGrafter"/>
</dbReference>
<dbReference type="AlphaFoldDB" id="A0A448YTZ2"/>
<gene>
    <name evidence="5" type="ORF">BRENAR_LOCUS5109</name>
</gene>
<feature type="region of interest" description="Disordered" evidence="1">
    <location>
        <begin position="221"/>
        <end position="255"/>
    </location>
</feature>
<dbReference type="GO" id="GO:0000978">
    <property type="term" value="F:RNA polymerase II cis-regulatory region sequence-specific DNA binding"/>
    <property type="evidence" value="ECO:0007669"/>
    <property type="project" value="TreeGrafter"/>
</dbReference>
<feature type="domain" description="Myb-like" evidence="2">
    <location>
        <begin position="20"/>
        <end position="88"/>
    </location>
</feature>
<dbReference type="InterPro" id="IPR050560">
    <property type="entry name" value="MYB_TF"/>
</dbReference>
<dbReference type="SUPFAM" id="SSF46689">
    <property type="entry name" value="Homeodomain-like"/>
    <property type="match status" value="2"/>
</dbReference>
<dbReference type="InterPro" id="IPR017884">
    <property type="entry name" value="SANT_dom"/>
</dbReference>
<evidence type="ECO:0000313" key="5">
    <source>
        <dbReference type="EMBL" id="VEU24381.1"/>
    </source>
</evidence>
<dbReference type="InterPro" id="IPR001005">
    <property type="entry name" value="SANT/Myb"/>
</dbReference>
<dbReference type="GO" id="GO:0000981">
    <property type="term" value="F:DNA-binding transcription factor activity, RNA polymerase II-specific"/>
    <property type="evidence" value="ECO:0007669"/>
    <property type="project" value="TreeGrafter"/>
</dbReference>
<protein>
    <submittedName>
        <fullName evidence="5">DEKNAAC105641</fullName>
    </submittedName>
</protein>
<dbReference type="OrthoDB" id="2143914at2759"/>
<reference evidence="5 6" key="1">
    <citation type="submission" date="2018-12" db="EMBL/GenBank/DDBJ databases">
        <authorList>
            <person name="Tiukova I."/>
            <person name="Dainat J."/>
        </authorList>
    </citation>
    <scope>NUCLEOTIDE SEQUENCE [LARGE SCALE GENOMIC DNA]</scope>
</reference>
<evidence type="ECO:0000259" key="4">
    <source>
        <dbReference type="PROSITE" id="PS51294"/>
    </source>
</evidence>
<feature type="domain" description="SANT" evidence="3">
    <location>
        <begin position="92"/>
        <end position="146"/>
    </location>
</feature>